<accession>A0AA88NLM0</accession>
<dbReference type="Proteomes" id="UP001187315">
    <property type="component" value="Unassembled WGS sequence"/>
</dbReference>
<comment type="caution">
    <text evidence="7">The sequence shown here is derived from an EMBL/GenBank/DDBJ whole genome shotgun (WGS) entry which is preliminary data.</text>
</comment>
<organism evidence="7 8">
    <name type="scientific">Tachysurus vachellii</name>
    <name type="common">Darkbarbel catfish</name>
    <name type="synonym">Pelteobagrus vachellii</name>
    <dbReference type="NCBI Taxonomy" id="175792"/>
    <lineage>
        <taxon>Eukaryota</taxon>
        <taxon>Metazoa</taxon>
        <taxon>Chordata</taxon>
        <taxon>Craniata</taxon>
        <taxon>Vertebrata</taxon>
        <taxon>Euteleostomi</taxon>
        <taxon>Actinopterygii</taxon>
        <taxon>Neopterygii</taxon>
        <taxon>Teleostei</taxon>
        <taxon>Ostariophysi</taxon>
        <taxon>Siluriformes</taxon>
        <taxon>Bagridae</taxon>
        <taxon>Tachysurus</taxon>
    </lineage>
</organism>
<evidence type="ECO:0000313" key="8">
    <source>
        <dbReference type="Proteomes" id="UP001187315"/>
    </source>
</evidence>
<protein>
    <submittedName>
        <fullName evidence="7">Uncharacterized protein</fullName>
    </submittedName>
</protein>
<sequence>MKLHTRHTLTALCSVLCWCVFAVQRVESNDLLPAPTLSFDSNVNQSSITLYSNIIVLCTIPTNARMPIEIHLSKADTANTSTPFMSKKQYSLKEVTFLLKVTLDLEGSFVCWYSGISSKLQSQFSERLNITISGLSDPIMLLYPPAFPVGAKYIAQCETPAIGYENTTLKLYDRLLPIRLGKDNFDYVGSRVLPPGDWGAALHRTNAGETYEYICEMEVFLNGRTLRSRSKILTAMPEELPVRLIPKDSGSGSCYGYAFLKVRADWRPLCFDSTFYGTVNVANVICRELGCGYAIDHERISYKFPDAIGTPNCTGNEKKVAECPLVLNYCKQGTLNVICSATLHTPKLSVSEHAAASRVYIRTGESVTLICIFESTINEHAYITFTRNGNEIYTTSTRPGYAQIYTIHDTVPDGEYACFVHRQRSSTYKTENSNVIGIYIYDPPPAGAVAAGVITTLLGVLILVLLCVYRGGSS</sequence>
<dbReference type="Pfam" id="PF00530">
    <property type="entry name" value="SRCR"/>
    <property type="match status" value="1"/>
</dbReference>
<feature type="transmembrane region" description="Helical" evidence="3">
    <location>
        <begin position="448"/>
        <end position="469"/>
    </location>
</feature>
<dbReference type="InterPro" id="IPR036179">
    <property type="entry name" value="Ig-like_dom_sf"/>
</dbReference>
<dbReference type="EMBL" id="JAVHJS010000005">
    <property type="protein sequence ID" value="KAK2858322.1"/>
    <property type="molecule type" value="Genomic_DNA"/>
</dbReference>
<evidence type="ECO:0000256" key="4">
    <source>
        <dbReference type="SAM" id="SignalP"/>
    </source>
</evidence>
<feature type="domain" description="Ig-like" evidence="6">
    <location>
        <begin position="346"/>
        <end position="436"/>
    </location>
</feature>
<comment type="caution">
    <text evidence="2">Lacks conserved residue(s) required for the propagation of feature annotation.</text>
</comment>
<dbReference type="PROSITE" id="PS50287">
    <property type="entry name" value="SRCR_2"/>
    <property type="match status" value="1"/>
</dbReference>
<dbReference type="InterPro" id="IPR001190">
    <property type="entry name" value="SRCR"/>
</dbReference>
<evidence type="ECO:0000259" key="6">
    <source>
        <dbReference type="PROSITE" id="PS50835"/>
    </source>
</evidence>
<evidence type="ECO:0000256" key="3">
    <source>
        <dbReference type="SAM" id="Phobius"/>
    </source>
</evidence>
<feature type="signal peptide" evidence="4">
    <location>
        <begin position="1"/>
        <end position="28"/>
    </location>
</feature>
<keyword evidence="3" id="KW-0472">Membrane</keyword>
<feature type="disulfide bond" evidence="2">
    <location>
        <begin position="313"/>
        <end position="323"/>
    </location>
</feature>
<feature type="chain" id="PRO_5041638518" evidence="4">
    <location>
        <begin position="29"/>
        <end position="474"/>
    </location>
</feature>
<dbReference type="AlphaFoldDB" id="A0AA88NLM0"/>
<reference evidence="7" key="1">
    <citation type="submission" date="2023-08" db="EMBL/GenBank/DDBJ databases">
        <title>Pelteobagrus vachellii genome.</title>
        <authorList>
            <person name="Liu H."/>
        </authorList>
    </citation>
    <scope>NUCLEOTIDE SEQUENCE</scope>
    <source>
        <strain evidence="7">PRFRI_2022a</strain>
        <tissue evidence="7">Muscle</tissue>
    </source>
</reference>
<dbReference type="Gene3D" id="3.10.250.10">
    <property type="entry name" value="SRCR-like domain"/>
    <property type="match status" value="1"/>
</dbReference>
<dbReference type="InterPro" id="IPR036772">
    <property type="entry name" value="SRCR-like_dom_sf"/>
</dbReference>
<keyword evidence="4" id="KW-0732">Signal</keyword>
<name>A0AA88NLM0_TACVA</name>
<evidence type="ECO:0000313" key="7">
    <source>
        <dbReference type="EMBL" id="KAK2858322.1"/>
    </source>
</evidence>
<dbReference type="PROSITE" id="PS50835">
    <property type="entry name" value="IG_LIKE"/>
    <property type="match status" value="1"/>
</dbReference>
<keyword evidence="8" id="KW-1185">Reference proteome</keyword>
<dbReference type="Gene3D" id="2.60.40.10">
    <property type="entry name" value="Immunoglobulins"/>
    <property type="match status" value="2"/>
</dbReference>
<keyword evidence="3" id="KW-0812">Transmembrane</keyword>
<evidence type="ECO:0000256" key="1">
    <source>
        <dbReference type="ARBA" id="ARBA00023157"/>
    </source>
</evidence>
<dbReference type="SUPFAM" id="SSF56487">
    <property type="entry name" value="SRCR-like"/>
    <property type="match status" value="1"/>
</dbReference>
<keyword evidence="3" id="KW-1133">Transmembrane helix</keyword>
<feature type="domain" description="SRCR" evidence="5">
    <location>
        <begin position="242"/>
        <end position="340"/>
    </location>
</feature>
<keyword evidence="1 2" id="KW-1015">Disulfide bond</keyword>
<dbReference type="GO" id="GO:0016020">
    <property type="term" value="C:membrane"/>
    <property type="evidence" value="ECO:0007669"/>
    <property type="project" value="InterPro"/>
</dbReference>
<evidence type="ECO:0000259" key="5">
    <source>
        <dbReference type="PROSITE" id="PS50287"/>
    </source>
</evidence>
<evidence type="ECO:0000256" key="2">
    <source>
        <dbReference type="PROSITE-ProRule" id="PRU00196"/>
    </source>
</evidence>
<gene>
    <name evidence="7" type="ORF">Q7C36_006241</name>
</gene>
<dbReference type="InterPro" id="IPR007110">
    <property type="entry name" value="Ig-like_dom"/>
</dbReference>
<dbReference type="InterPro" id="IPR013783">
    <property type="entry name" value="Ig-like_fold"/>
</dbReference>
<dbReference type="SMART" id="SM00202">
    <property type="entry name" value="SR"/>
    <property type="match status" value="1"/>
</dbReference>
<dbReference type="SUPFAM" id="SSF48726">
    <property type="entry name" value="Immunoglobulin"/>
    <property type="match status" value="1"/>
</dbReference>
<proteinExistence type="predicted"/>